<dbReference type="WBParaSite" id="GPUH_0000237801-mRNA-1">
    <property type="protein sequence ID" value="GPUH_0000237801-mRNA-1"/>
    <property type="gene ID" value="GPUH_0000237801"/>
</dbReference>
<dbReference type="EMBL" id="UYRT01003515">
    <property type="protein sequence ID" value="VDK33748.1"/>
    <property type="molecule type" value="Genomic_DNA"/>
</dbReference>
<sequence>MVKTELKGAYIASIREEYKTRGQDSVLMSEQLRDIVQRVNGEAEHCGKVQEIKEACKKNDSMALEKALKGVEGARKEFITYYLEALRNTEFSTIADIRTILQLTSEEAVRVETRRKQVNDIQTACQNNDPGQLANALKVFASVREDLITHYLKALKKAQIMTIEDVQTVILH</sequence>
<protein>
    <submittedName>
        <fullName evidence="3">AH domain-containing protein</fullName>
    </submittedName>
</protein>
<dbReference type="AlphaFoldDB" id="A0A183D0Y2"/>
<proteinExistence type="predicted"/>
<keyword evidence="2" id="KW-1185">Reference proteome</keyword>
<organism evidence="3">
    <name type="scientific">Gongylonema pulchrum</name>
    <dbReference type="NCBI Taxonomy" id="637853"/>
    <lineage>
        <taxon>Eukaryota</taxon>
        <taxon>Metazoa</taxon>
        <taxon>Ecdysozoa</taxon>
        <taxon>Nematoda</taxon>
        <taxon>Chromadorea</taxon>
        <taxon>Rhabditida</taxon>
        <taxon>Spirurina</taxon>
        <taxon>Spiruromorpha</taxon>
        <taxon>Spiruroidea</taxon>
        <taxon>Gongylonematidae</taxon>
        <taxon>Gongylonema</taxon>
    </lineage>
</organism>
<evidence type="ECO:0000313" key="2">
    <source>
        <dbReference type="Proteomes" id="UP000271098"/>
    </source>
</evidence>
<reference evidence="3" key="1">
    <citation type="submission" date="2016-06" db="UniProtKB">
        <authorList>
            <consortium name="WormBaseParasite"/>
        </authorList>
    </citation>
    <scope>IDENTIFICATION</scope>
</reference>
<reference evidence="1 2" key="2">
    <citation type="submission" date="2018-11" db="EMBL/GenBank/DDBJ databases">
        <authorList>
            <consortium name="Pathogen Informatics"/>
        </authorList>
    </citation>
    <scope>NUCLEOTIDE SEQUENCE [LARGE SCALE GENOMIC DNA]</scope>
</reference>
<evidence type="ECO:0000313" key="1">
    <source>
        <dbReference type="EMBL" id="VDK33748.1"/>
    </source>
</evidence>
<gene>
    <name evidence="1" type="ORF">GPUH_LOCUS2373</name>
</gene>
<accession>A0A183D0Y2</accession>
<name>A0A183D0Y2_9BILA</name>
<dbReference type="Proteomes" id="UP000271098">
    <property type="component" value="Unassembled WGS sequence"/>
</dbReference>
<evidence type="ECO:0000313" key="3">
    <source>
        <dbReference type="WBParaSite" id="GPUH_0000237801-mRNA-1"/>
    </source>
</evidence>